<dbReference type="AlphaFoldDB" id="A0A2P2QDG1"/>
<accession>A0A2P2QDG1</accession>
<sequence>MPYPIVQNSMNWDVGAKSKFGSKLFDDNSPVSILFKKVICLTSMLFPTIKSL</sequence>
<proteinExistence type="predicted"/>
<name>A0A2P2QDG1_RHIMU</name>
<protein>
    <submittedName>
        <fullName evidence="1">Uncharacterized protein</fullName>
    </submittedName>
</protein>
<reference evidence="1" key="1">
    <citation type="submission" date="2018-02" db="EMBL/GenBank/DDBJ databases">
        <title>Rhizophora mucronata_Transcriptome.</title>
        <authorList>
            <person name="Meera S.P."/>
            <person name="Sreeshan A."/>
            <person name="Augustine A."/>
        </authorList>
    </citation>
    <scope>NUCLEOTIDE SEQUENCE</scope>
    <source>
        <tissue evidence="1">Leaf</tissue>
    </source>
</reference>
<organism evidence="1">
    <name type="scientific">Rhizophora mucronata</name>
    <name type="common">Asiatic mangrove</name>
    <dbReference type="NCBI Taxonomy" id="61149"/>
    <lineage>
        <taxon>Eukaryota</taxon>
        <taxon>Viridiplantae</taxon>
        <taxon>Streptophyta</taxon>
        <taxon>Embryophyta</taxon>
        <taxon>Tracheophyta</taxon>
        <taxon>Spermatophyta</taxon>
        <taxon>Magnoliopsida</taxon>
        <taxon>eudicotyledons</taxon>
        <taxon>Gunneridae</taxon>
        <taxon>Pentapetalae</taxon>
        <taxon>rosids</taxon>
        <taxon>fabids</taxon>
        <taxon>Malpighiales</taxon>
        <taxon>Rhizophoraceae</taxon>
        <taxon>Rhizophora</taxon>
    </lineage>
</organism>
<dbReference type="EMBL" id="GGEC01084537">
    <property type="protein sequence ID" value="MBX65021.1"/>
    <property type="molecule type" value="Transcribed_RNA"/>
</dbReference>
<evidence type="ECO:0000313" key="1">
    <source>
        <dbReference type="EMBL" id="MBX65021.1"/>
    </source>
</evidence>